<evidence type="ECO:0000313" key="3">
    <source>
        <dbReference type="EMBL" id="MCF8590041.1"/>
    </source>
</evidence>
<feature type="signal peptide" evidence="1">
    <location>
        <begin position="1"/>
        <end position="28"/>
    </location>
</feature>
<evidence type="ECO:0000256" key="1">
    <source>
        <dbReference type="SAM" id="SignalP"/>
    </source>
</evidence>
<proteinExistence type="predicted"/>
<protein>
    <submittedName>
        <fullName evidence="3">Alpha/beta fold hydrolase</fullName>
    </submittedName>
</protein>
<evidence type="ECO:0000259" key="2">
    <source>
        <dbReference type="Pfam" id="PF00561"/>
    </source>
</evidence>
<dbReference type="Pfam" id="PF00561">
    <property type="entry name" value="Abhydrolase_1"/>
    <property type="match status" value="1"/>
</dbReference>
<sequence>MTTSLRRLAVAALAVAGVLAFTTFPATAQTRFQLPAPSMAQVNDWGCKPDSPHPAPLVLVHGTAADKQDWADYAPLLVKLGYCVFAPDYGGHPVTGGQVKGFGDVRASARHVADFIANVKARTGAKKVTYVGHSQGAMIGEYYAKYLGGASTVDSMILLAPLTHGTTLSGLNRLVPAGTPNRATTDAAMGVFCPACVDMEEGSAFVRKLTRGPIAQPGIEYFVIASRNDLIVTPPKSQFIREPGVDNVFVQEVCPRAHVGHQDLTHDRVVAQLLLARLGHHGTSSIAC</sequence>
<feature type="chain" id="PRO_5047214025" evidence="1">
    <location>
        <begin position="29"/>
        <end position="288"/>
    </location>
</feature>
<reference evidence="3 4" key="1">
    <citation type="submission" date="2022-01" db="EMBL/GenBank/DDBJ databases">
        <authorList>
            <person name="Huang Y."/>
        </authorList>
    </citation>
    <scope>NUCLEOTIDE SEQUENCE [LARGE SCALE GENOMIC DNA]</scope>
    <source>
        <strain evidence="3 4">HY366</strain>
    </source>
</reference>
<dbReference type="Proteomes" id="UP001200110">
    <property type="component" value="Unassembled WGS sequence"/>
</dbReference>
<keyword evidence="3" id="KW-0378">Hydrolase</keyword>
<feature type="domain" description="AB hydrolase-1" evidence="2">
    <location>
        <begin position="56"/>
        <end position="169"/>
    </location>
</feature>
<dbReference type="InterPro" id="IPR002918">
    <property type="entry name" value="Lipase_EstA/Esterase_EstB"/>
</dbReference>
<organism evidence="3 4">
    <name type="scientific">Gordonia liuliyuniae</name>
    <dbReference type="NCBI Taxonomy" id="2911517"/>
    <lineage>
        <taxon>Bacteria</taxon>
        <taxon>Bacillati</taxon>
        <taxon>Actinomycetota</taxon>
        <taxon>Actinomycetes</taxon>
        <taxon>Mycobacteriales</taxon>
        <taxon>Gordoniaceae</taxon>
        <taxon>Gordonia</taxon>
    </lineage>
</organism>
<dbReference type="EMBL" id="JAKKOR010000012">
    <property type="protein sequence ID" value="MCF8590041.1"/>
    <property type="molecule type" value="Genomic_DNA"/>
</dbReference>
<dbReference type="InterPro" id="IPR029058">
    <property type="entry name" value="AB_hydrolase_fold"/>
</dbReference>
<dbReference type="PANTHER" id="PTHR32015:SF1">
    <property type="entry name" value="LIPASE"/>
    <property type="match status" value="1"/>
</dbReference>
<gene>
    <name evidence="3" type="ORF">L5G33_16425</name>
</gene>
<dbReference type="SUPFAM" id="SSF53474">
    <property type="entry name" value="alpha/beta-Hydrolases"/>
    <property type="match status" value="1"/>
</dbReference>
<evidence type="ECO:0000313" key="4">
    <source>
        <dbReference type="Proteomes" id="UP001200110"/>
    </source>
</evidence>
<keyword evidence="1" id="KW-0732">Signal</keyword>
<comment type="caution">
    <text evidence="3">The sequence shown here is derived from an EMBL/GenBank/DDBJ whole genome shotgun (WGS) entry which is preliminary data.</text>
</comment>
<name>A0ABS9IWU2_9ACTN</name>
<dbReference type="InterPro" id="IPR000073">
    <property type="entry name" value="AB_hydrolase_1"/>
</dbReference>
<dbReference type="PANTHER" id="PTHR32015">
    <property type="entry name" value="FASTING INDUCED LIPASE"/>
    <property type="match status" value="1"/>
</dbReference>
<dbReference type="Gene3D" id="3.40.50.1820">
    <property type="entry name" value="alpha/beta hydrolase"/>
    <property type="match status" value="1"/>
</dbReference>
<dbReference type="GO" id="GO:0016787">
    <property type="term" value="F:hydrolase activity"/>
    <property type="evidence" value="ECO:0007669"/>
    <property type="project" value="UniProtKB-KW"/>
</dbReference>
<keyword evidence="4" id="KW-1185">Reference proteome</keyword>
<accession>A0ABS9IWU2</accession>
<dbReference type="RefSeq" id="WP_236999239.1">
    <property type="nucleotide sequence ID" value="NZ_JAKKOR010000012.1"/>
</dbReference>